<dbReference type="InterPro" id="IPR037049">
    <property type="entry name" value="DUF1214_C_sf"/>
</dbReference>
<dbReference type="EMBL" id="CP041040">
    <property type="protein sequence ID" value="QDE34832.1"/>
    <property type="molecule type" value="Genomic_DNA"/>
</dbReference>
<proteinExistence type="predicted"/>
<dbReference type="Gene3D" id="1.10.3360.10">
    <property type="entry name" value="VPA0735-like domain"/>
    <property type="match status" value="1"/>
</dbReference>
<dbReference type="PANTHER" id="PTHR36509">
    <property type="entry name" value="BLL3101 PROTEIN"/>
    <property type="match status" value="1"/>
</dbReference>
<protein>
    <submittedName>
        <fullName evidence="3">DUF1254 domain-containing protein</fullName>
    </submittedName>
</protein>
<evidence type="ECO:0000313" key="3">
    <source>
        <dbReference type="EMBL" id="QDE34832.1"/>
    </source>
</evidence>
<evidence type="ECO:0000259" key="2">
    <source>
        <dbReference type="Pfam" id="PF06863"/>
    </source>
</evidence>
<dbReference type="RefSeq" id="WP_140037067.1">
    <property type="nucleotide sequence ID" value="NZ_CP041040.1"/>
</dbReference>
<dbReference type="OrthoDB" id="272779at2"/>
<dbReference type="InterPro" id="IPR010621">
    <property type="entry name" value="DUF1214"/>
</dbReference>
<feature type="domain" description="DUF1254" evidence="2">
    <location>
        <begin position="51"/>
        <end position="180"/>
    </location>
</feature>
<evidence type="ECO:0000259" key="1">
    <source>
        <dbReference type="Pfam" id="PF06742"/>
    </source>
</evidence>
<reference evidence="3 4" key="1">
    <citation type="submission" date="2019-06" db="EMBL/GenBank/DDBJ databases">
        <title>Complete genome of Microbacterium foliorum M2.</title>
        <authorList>
            <person name="Cao G."/>
        </authorList>
    </citation>
    <scope>NUCLEOTIDE SEQUENCE [LARGE SCALE GENOMIC DNA]</scope>
    <source>
        <strain evidence="3 4">M2</strain>
    </source>
</reference>
<organism evidence="3 4">
    <name type="scientific">Microbacterium foliorum</name>
    <dbReference type="NCBI Taxonomy" id="104336"/>
    <lineage>
        <taxon>Bacteria</taxon>
        <taxon>Bacillati</taxon>
        <taxon>Actinomycetota</taxon>
        <taxon>Actinomycetes</taxon>
        <taxon>Micrococcales</taxon>
        <taxon>Microbacteriaceae</taxon>
        <taxon>Microbacterium</taxon>
    </lineage>
</organism>
<dbReference type="Proteomes" id="UP000316125">
    <property type="component" value="Chromosome"/>
</dbReference>
<dbReference type="Gene3D" id="2.60.120.600">
    <property type="entry name" value="Domain of unknown function DUF1214, C-terminal domain"/>
    <property type="match status" value="1"/>
</dbReference>
<dbReference type="SUPFAM" id="SSF160935">
    <property type="entry name" value="VPA0735-like"/>
    <property type="match status" value="1"/>
</dbReference>
<feature type="domain" description="DUF1214" evidence="1">
    <location>
        <begin position="327"/>
        <end position="430"/>
    </location>
</feature>
<name>A0A4Y5YPS5_9MICO</name>
<sequence length="456" mass="51034">MNAGHKDAQRDIAARAYHRRAVEAAVWGIPVVNYELMRSTMDPAGDAGFLYWSTLLDWRNQTLTPNPDLIYYMAFMDPGTDGPIVLDIPAGTDEHVLNGSVCNVWQVPLEDVGRFGADAGAGARYLIVPPGYEDEVPNGYTVLRSDTRRVYALLRSVLPESTQESLTAGLEYCNRIRIYPLSDASAPPETPRRDLAGQLVDTRITYDLRFWEALDRVVQAEPWLDRDRPFAEMLAFLGIRRGEVFAPSPEQVSLLEGAVQEAHEFLRHAYENEPPFTGGSNWFFPAGTDFVRGQGDNFSDGEVYPYTDRGVIYHMAFIGLKRLGIGQFYLVDVRDGDGELFDSSRGYRLRVPANVPVSQYWSVTMYDGDDHTFIRGNDKYSVSSQTPGLAVNDDGTVDVYFGPDAESGRDANTIRTGASASFELMFRFYGVGAEVMQKQWSLPDVERLHDGDRRQG</sequence>
<evidence type="ECO:0000313" key="4">
    <source>
        <dbReference type="Proteomes" id="UP000316125"/>
    </source>
</evidence>
<dbReference type="AlphaFoldDB" id="A0A4Y5YPS5"/>
<accession>A0A4Y5YPS5</accession>
<dbReference type="InterPro" id="IPR037050">
    <property type="entry name" value="DUF1254_sf"/>
</dbReference>
<dbReference type="InterPro" id="IPR010679">
    <property type="entry name" value="DUF1254"/>
</dbReference>
<dbReference type="Pfam" id="PF06742">
    <property type="entry name" value="DUF1214"/>
    <property type="match status" value="1"/>
</dbReference>
<dbReference type="Pfam" id="PF06863">
    <property type="entry name" value="DUF1254"/>
    <property type="match status" value="1"/>
</dbReference>
<dbReference type="Gene3D" id="2.60.40.1610">
    <property type="entry name" value="Domain of unknown function DUF1254"/>
    <property type="match status" value="1"/>
</dbReference>
<dbReference type="PANTHER" id="PTHR36509:SF3">
    <property type="entry name" value="SIGNAL PEPTIDE PROTEIN"/>
    <property type="match status" value="1"/>
</dbReference>
<gene>
    <name evidence="3" type="ORF">FIV50_08525</name>
</gene>